<evidence type="ECO:0000313" key="2">
    <source>
        <dbReference type="Proteomes" id="UP000054217"/>
    </source>
</evidence>
<dbReference type="Proteomes" id="UP000054217">
    <property type="component" value="Unassembled WGS sequence"/>
</dbReference>
<reference evidence="2" key="2">
    <citation type="submission" date="2015-01" db="EMBL/GenBank/DDBJ databases">
        <title>Evolutionary Origins and Diversification of the Mycorrhizal Mutualists.</title>
        <authorList>
            <consortium name="DOE Joint Genome Institute"/>
            <consortium name="Mycorrhizal Genomics Consortium"/>
            <person name="Kohler A."/>
            <person name="Kuo A."/>
            <person name="Nagy L.G."/>
            <person name="Floudas D."/>
            <person name="Copeland A."/>
            <person name="Barry K.W."/>
            <person name="Cichocki N."/>
            <person name="Veneault-Fourrey C."/>
            <person name="LaButti K."/>
            <person name="Lindquist E.A."/>
            <person name="Lipzen A."/>
            <person name="Lundell T."/>
            <person name="Morin E."/>
            <person name="Murat C."/>
            <person name="Riley R."/>
            <person name="Ohm R."/>
            <person name="Sun H."/>
            <person name="Tunlid A."/>
            <person name="Henrissat B."/>
            <person name="Grigoriev I.V."/>
            <person name="Hibbett D.S."/>
            <person name="Martin F."/>
        </authorList>
    </citation>
    <scope>NUCLEOTIDE SEQUENCE [LARGE SCALE GENOMIC DNA]</scope>
    <source>
        <strain evidence="2">Marx 270</strain>
    </source>
</reference>
<keyword evidence="2" id="KW-1185">Reference proteome</keyword>
<dbReference type="AlphaFoldDB" id="A0A0C3PNU5"/>
<proteinExistence type="predicted"/>
<organism evidence="1 2">
    <name type="scientific">Pisolithus tinctorius Marx 270</name>
    <dbReference type="NCBI Taxonomy" id="870435"/>
    <lineage>
        <taxon>Eukaryota</taxon>
        <taxon>Fungi</taxon>
        <taxon>Dikarya</taxon>
        <taxon>Basidiomycota</taxon>
        <taxon>Agaricomycotina</taxon>
        <taxon>Agaricomycetes</taxon>
        <taxon>Agaricomycetidae</taxon>
        <taxon>Boletales</taxon>
        <taxon>Sclerodermatineae</taxon>
        <taxon>Pisolithaceae</taxon>
        <taxon>Pisolithus</taxon>
    </lineage>
</organism>
<dbReference type="InParanoid" id="A0A0C3PNU5"/>
<accession>A0A0C3PNU5</accession>
<sequence>MTGLLSSGFPPALGLVTLCPACYLQTSLEPLTGLADSGFLSLFWCLSPGLLMAPDRSCSLRTHFIWLVSHLWPPLASDTPWVALCYSPVTHLAFRPLPPPGTTPVLYPSAMVLT</sequence>
<evidence type="ECO:0000313" key="1">
    <source>
        <dbReference type="EMBL" id="KIO10094.1"/>
    </source>
</evidence>
<gene>
    <name evidence="1" type="ORF">M404DRAFT_21750</name>
</gene>
<dbReference type="EMBL" id="KN831953">
    <property type="protein sequence ID" value="KIO10094.1"/>
    <property type="molecule type" value="Genomic_DNA"/>
</dbReference>
<name>A0A0C3PNU5_PISTI</name>
<dbReference type="HOGENOM" id="CLU_2122042_0_0_1"/>
<reference evidence="1 2" key="1">
    <citation type="submission" date="2014-04" db="EMBL/GenBank/DDBJ databases">
        <authorList>
            <consortium name="DOE Joint Genome Institute"/>
            <person name="Kuo A."/>
            <person name="Kohler A."/>
            <person name="Costa M.D."/>
            <person name="Nagy L.G."/>
            <person name="Floudas D."/>
            <person name="Copeland A."/>
            <person name="Barry K.W."/>
            <person name="Cichocki N."/>
            <person name="Veneault-Fourrey C."/>
            <person name="LaButti K."/>
            <person name="Lindquist E.A."/>
            <person name="Lipzen A."/>
            <person name="Lundell T."/>
            <person name="Morin E."/>
            <person name="Murat C."/>
            <person name="Sun H."/>
            <person name="Tunlid A."/>
            <person name="Henrissat B."/>
            <person name="Grigoriev I.V."/>
            <person name="Hibbett D.S."/>
            <person name="Martin F."/>
            <person name="Nordberg H.P."/>
            <person name="Cantor M.N."/>
            <person name="Hua S.X."/>
        </authorList>
    </citation>
    <scope>NUCLEOTIDE SEQUENCE [LARGE SCALE GENOMIC DNA]</scope>
    <source>
        <strain evidence="1 2">Marx 270</strain>
    </source>
</reference>
<protein>
    <submittedName>
        <fullName evidence="1">Uncharacterized protein</fullName>
    </submittedName>
</protein>